<dbReference type="SMART" id="SM01130">
    <property type="entry name" value="DHDPS"/>
    <property type="match status" value="1"/>
</dbReference>
<dbReference type="InterPro" id="IPR002220">
    <property type="entry name" value="DapA-like"/>
</dbReference>
<evidence type="ECO:0000256" key="3">
    <source>
        <dbReference type="PIRNR" id="PIRNR001365"/>
    </source>
</evidence>
<dbReference type="STRING" id="1416801.SAMN05192553_105149"/>
<feature type="binding site" evidence="5">
    <location>
        <position position="53"/>
    </location>
    <ligand>
        <name>pyruvate</name>
        <dbReference type="ChEBI" id="CHEBI:15361"/>
    </ligand>
</feature>
<dbReference type="CDD" id="cd00408">
    <property type="entry name" value="DHDPS-like"/>
    <property type="match status" value="1"/>
</dbReference>
<reference evidence="7" key="1">
    <citation type="submission" date="2016-10" db="EMBL/GenBank/DDBJ databases">
        <authorList>
            <person name="Varghese N."/>
            <person name="Submissions S."/>
        </authorList>
    </citation>
    <scope>NUCLEOTIDE SEQUENCE [LARGE SCALE GENOMIC DNA]</scope>
    <source>
        <strain evidence="7">IBRC-M 10761</strain>
    </source>
</reference>
<dbReference type="PANTHER" id="PTHR42849">
    <property type="entry name" value="N-ACETYLNEURAMINATE LYASE"/>
    <property type="match status" value="1"/>
</dbReference>
<dbReference type="PROSITE" id="PS00666">
    <property type="entry name" value="DHDPS_2"/>
    <property type="match status" value="1"/>
</dbReference>
<dbReference type="Proteomes" id="UP000199403">
    <property type="component" value="Unassembled WGS sequence"/>
</dbReference>
<evidence type="ECO:0000256" key="5">
    <source>
        <dbReference type="PIRSR" id="PIRSR001365-2"/>
    </source>
</evidence>
<dbReference type="AlphaFoldDB" id="A0A1H6ZWI2"/>
<sequence length="313" mass="34130">MQRDLLNQPLRGIIPPVATLLQDDTRLDTEGMSKLLAHLMEGGVQGLFILGTTGECTNLSYDLRRELIQLTCREVNQRLPVLVGVTDTSFHESLRLAGVARDAGADAVVAAPPYYFGLGEREILAYFRKLADELPLPLYLYNMPSHTKTMLSQANVVELSQHPNILGLKDSSGNAPYFNAMVHAFRNRPDFTLLVGPEEMLASAVLMGGHGGVSGGANMFPKVYVDLYQAAASGNLAEMARLQDMVMEVSAELYSLGSYGSSFLKGLKAGLHFLGLGNGFLAAPLTAFEGEQLREIREKLPQLAAYRYCTNDT</sequence>
<dbReference type="PRINTS" id="PR00146">
    <property type="entry name" value="DHPICSNTHASE"/>
</dbReference>
<evidence type="ECO:0000313" key="7">
    <source>
        <dbReference type="Proteomes" id="UP000199403"/>
    </source>
</evidence>
<evidence type="ECO:0000256" key="4">
    <source>
        <dbReference type="PIRSR" id="PIRSR001365-1"/>
    </source>
</evidence>
<dbReference type="GO" id="GO:0005829">
    <property type="term" value="C:cytosol"/>
    <property type="evidence" value="ECO:0007669"/>
    <property type="project" value="TreeGrafter"/>
</dbReference>
<keyword evidence="7" id="KW-1185">Reference proteome</keyword>
<feature type="active site" description="Proton donor/acceptor" evidence="4">
    <location>
        <position position="141"/>
    </location>
</feature>
<dbReference type="SUPFAM" id="SSF51569">
    <property type="entry name" value="Aldolase"/>
    <property type="match status" value="1"/>
</dbReference>
<name>A0A1H6ZWI2_9BACT</name>
<protein>
    <submittedName>
        <fullName evidence="6">4-hydroxy-tetrahydrodipicolinate synthase</fullName>
    </submittedName>
</protein>
<gene>
    <name evidence="6" type="ORF">SAMN05192553_105149</name>
</gene>
<evidence type="ECO:0000256" key="2">
    <source>
        <dbReference type="ARBA" id="ARBA00023270"/>
    </source>
</evidence>
<dbReference type="OrthoDB" id="9782828at2"/>
<proteinExistence type="inferred from homology"/>
<dbReference type="InterPro" id="IPR020625">
    <property type="entry name" value="Schiff_base-form_aldolases_AS"/>
</dbReference>
<feature type="active site" description="Schiff-base intermediate with substrate" evidence="4">
    <location>
        <position position="169"/>
    </location>
</feature>
<dbReference type="Pfam" id="PF00701">
    <property type="entry name" value="DHDPS"/>
    <property type="match status" value="1"/>
</dbReference>
<dbReference type="Gene3D" id="3.20.20.70">
    <property type="entry name" value="Aldolase class I"/>
    <property type="match status" value="1"/>
</dbReference>
<accession>A0A1H6ZWI2</accession>
<dbReference type="PANTHER" id="PTHR42849:SF1">
    <property type="entry name" value="N-ACETYLNEURAMINATE LYASE"/>
    <property type="match status" value="1"/>
</dbReference>
<dbReference type="GO" id="GO:0019262">
    <property type="term" value="P:N-acetylneuraminate catabolic process"/>
    <property type="evidence" value="ECO:0007669"/>
    <property type="project" value="TreeGrafter"/>
</dbReference>
<dbReference type="PIRSF" id="PIRSF001365">
    <property type="entry name" value="DHDPS"/>
    <property type="match status" value="1"/>
</dbReference>
<organism evidence="6 7">
    <name type="scientific">Cyclobacterium xiamenense</name>
    <dbReference type="NCBI Taxonomy" id="1297121"/>
    <lineage>
        <taxon>Bacteria</taxon>
        <taxon>Pseudomonadati</taxon>
        <taxon>Bacteroidota</taxon>
        <taxon>Cytophagia</taxon>
        <taxon>Cytophagales</taxon>
        <taxon>Cyclobacteriaceae</taxon>
        <taxon>Cyclobacterium</taxon>
    </lineage>
</organism>
<keyword evidence="1 3" id="KW-0456">Lyase</keyword>
<dbReference type="InterPro" id="IPR013785">
    <property type="entry name" value="Aldolase_TIM"/>
</dbReference>
<keyword evidence="2" id="KW-0704">Schiff base</keyword>
<feature type="binding site" evidence="5">
    <location>
        <position position="213"/>
    </location>
    <ligand>
        <name>pyruvate</name>
        <dbReference type="ChEBI" id="CHEBI:15361"/>
    </ligand>
</feature>
<dbReference type="GO" id="GO:0008747">
    <property type="term" value="F:N-acetylneuraminate lyase activity"/>
    <property type="evidence" value="ECO:0007669"/>
    <property type="project" value="TreeGrafter"/>
</dbReference>
<evidence type="ECO:0000256" key="1">
    <source>
        <dbReference type="ARBA" id="ARBA00023239"/>
    </source>
</evidence>
<dbReference type="EMBL" id="FNZH01000005">
    <property type="protein sequence ID" value="SEJ57006.1"/>
    <property type="molecule type" value="Genomic_DNA"/>
</dbReference>
<evidence type="ECO:0000313" key="6">
    <source>
        <dbReference type="EMBL" id="SEJ57006.1"/>
    </source>
</evidence>
<dbReference type="RefSeq" id="WP_092176506.1">
    <property type="nucleotide sequence ID" value="NZ_FNZH01000005.1"/>
</dbReference>
<comment type="similarity">
    <text evidence="3">Belongs to the DapA family.</text>
</comment>